<reference evidence="2 3" key="1">
    <citation type="submission" date="2024-09" db="EMBL/GenBank/DDBJ databases">
        <authorList>
            <person name="Sun Q."/>
            <person name="Mori K."/>
        </authorList>
    </citation>
    <scope>NUCLEOTIDE SEQUENCE [LARGE SCALE GENOMIC DNA]</scope>
    <source>
        <strain evidence="2 3">CCM 7609</strain>
    </source>
</reference>
<gene>
    <name evidence="2" type="ORF">ACFFX0_07710</name>
</gene>
<proteinExistence type="predicted"/>
<sequence length="130" mass="13316">MDGETVILTAGAALQVDGLVQVRGARRVDGEQWQVRPVVDRKAVHGVRRGLLRLRQDFGWERCGQRELLPQGGQAAGQLGLGGGTGEIQMVVGHGLTLSGGGGVAESAGGQEPGVGTKPTGRGVSVPIST</sequence>
<name>A0ABV5FWL5_9MICC</name>
<dbReference type="Proteomes" id="UP001589575">
    <property type="component" value="Unassembled WGS sequence"/>
</dbReference>
<dbReference type="EMBL" id="JBHMFI010000001">
    <property type="protein sequence ID" value="MFB9071084.1"/>
    <property type="molecule type" value="Genomic_DNA"/>
</dbReference>
<comment type="caution">
    <text evidence="2">The sequence shown here is derived from an EMBL/GenBank/DDBJ whole genome shotgun (WGS) entry which is preliminary data.</text>
</comment>
<evidence type="ECO:0000256" key="1">
    <source>
        <dbReference type="SAM" id="MobiDB-lite"/>
    </source>
</evidence>
<accession>A0ABV5FWL5</accession>
<evidence type="ECO:0000313" key="2">
    <source>
        <dbReference type="EMBL" id="MFB9071084.1"/>
    </source>
</evidence>
<evidence type="ECO:0000313" key="3">
    <source>
        <dbReference type="Proteomes" id="UP001589575"/>
    </source>
</evidence>
<keyword evidence="3" id="KW-1185">Reference proteome</keyword>
<organism evidence="2 3">
    <name type="scientific">Citricoccus parietis</name>
    <dbReference type="NCBI Taxonomy" id="592307"/>
    <lineage>
        <taxon>Bacteria</taxon>
        <taxon>Bacillati</taxon>
        <taxon>Actinomycetota</taxon>
        <taxon>Actinomycetes</taxon>
        <taxon>Micrococcales</taxon>
        <taxon>Micrococcaceae</taxon>
        <taxon>Citricoccus</taxon>
    </lineage>
</organism>
<protein>
    <submittedName>
        <fullName evidence="2">Uncharacterized protein</fullName>
    </submittedName>
</protein>
<feature type="region of interest" description="Disordered" evidence="1">
    <location>
        <begin position="102"/>
        <end position="130"/>
    </location>
</feature>